<dbReference type="AlphaFoldDB" id="A0AAW0C856"/>
<proteinExistence type="predicted"/>
<organism evidence="1 2">
    <name type="scientific">Favolaschia claudopus</name>
    <dbReference type="NCBI Taxonomy" id="2862362"/>
    <lineage>
        <taxon>Eukaryota</taxon>
        <taxon>Fungi</taxon>
        <taxon>Dikarya</taxon>
        <taxon>Basidiomycota</taxon>
        <taxon>Agaricomycotina</taxon>
        <taxon>Agaricomycetes</taxon>
        <taxon>Agaricomycetidae</taxon>
        <taxon>Agaricales</taxon>
        <taxon>Marasmiineae</taxon>
        <taxon>Mycenaceae</taxon>
        <taxon>Favolaschia</taxon>
    </lineage>
</organism>
<protein>
    <submittedName>
        <fullName evidence="1">Uncharacterized protein</fullName>
    </submittedName>
</protein>
<accession>A0AAW0C856</accession>
<name>A0AAW0C856_9AGAR</name>
<reference evidence="1 2" key="1">
    <citation type="journal article" date="2024" name="J Genomics">
        <title>Draft genome sequencing and assembly of Favolaschia claudopus CIRM-BRFM 2984 isolated from oak limbs.</title>
        <authorList>
            <person name="Navarro D."/>
            <person name="Drula E."/>
            <person name="Chaduli D."/>
            <person name="Cazenave R."/>
            <person name="Ahrendt S."/>
            <person name="Wang J."/>
            <person name="Lipzen A."/>
            <person name="Daum C."/>
            <person name="Barry K."/>
            <person name="Grigoriev I.V."/>
            <person name="Favel A."/>
            <person name="Rosso M.N."/>
            <person name="Martin F."/>
        </authorList>
    </citation>
    <scope>NUCLEOTIDE SEQUENCE [LARGE SCALE GENOMIC DNA]</scope>
    <source>
        <strain evidence="1 2">CIRM-BRFM 2984</strain>
    </source>
</reference>
<keyword evidence="2" id="KW-1185">Reference proteome</keyword>
<dbReference type="Proteomes" id="UP001362999">
    <property type="component" value="Unassembled WGS sequence"/>
</dbReference>
<comment type="caution">
    <text evidence="1">The sequence shown here is derived from an EMBL/GenBank/DDBJ whole genome shotgun (WGS) entry which is preliminary data.</text>
</comment>
<gene>
    <name evidence="1" type="ORF">R3P38DRAFT_3493096</name>
</gene>
<dbReference type="EMBL" id="JAWWNJ010000020">
    <property type="protein sequence ID" value="KAK7034850.1"/>
    <property type="molecule type" value="Genomic_DNA"/>
</dbReference>
<sequence length="640" mass="70841">MVTDGMMDIMIAMLEKRVSATRGLASRVILLQRAFMIEILKAERAEDLKDAKRPYLTALERKVKDDGVSELWFTALWEEQIHWLAFKCDFTNLTLSYAKRDCRRPVEAKGNALTCGAQDDGISCGFIAINTLAHNTLGDDIWTASLKIHDRLHWFNLVCTEYERDNAKLKYVETRAVDAESKSVATQSSHTIPKSLKRILNSPEPSRARSTSLSRILNPAPVPPTVLPPPVFVAGPTVVADVALPLSHLLNDFVDAPAGVEWLRSCTPWDELANAGLEDTSPAWGEEMRMDVDEESTALLMELYSIFGTQYSGKRKLDDAEAGNAAGPCKIARIEERPAKASKGKAKTAPAKSKAVILHPVGTSKTAKWEHKNNARYNEATEDDAGRLATFKTSIRAYDEFAEVLDSMNVRHSRCGKPYIMKTAYNTGNFKTHTKRCRGTLKYGKHAGAGGHPTVDTILKNLAENPLRANAPNEQSKSLPCTERQLAIASNSKALPCMGLSSKEEPLIAQYLARPGADGGGGRSVTKITQELYPRAGAYKSLSTARKERVDAQQAHEWLWLNDRSRLKVFSSACKKVLHSRSTDPACYECMALLANKNFKKAIRIECPDTENFKFTNEGCPGKNMGILFSKCRGLQDIFE</sequence>
<evidence type="ECO:0000313" key="2">
    <source>
        <dbReference type="Proteomes" id="UP001362999"/>
    </source>
</evidence>
<evidence type="ECO:0000313" key="1">
    <source>
        <dbReference type="EMBL" id="KAK7034850.1"/>
    </source>
</evidence>